<dbReference type="AlphaFoldDB" id="A0A9R1XBA9"/>
<dbReference type="Proteomes" id="UP000235145">
    <property type="component" value="Unassembled WGS sequence"/>
</dbReference>
<dbReference type="EMBL" id="NBSK02000005">
    <property type="protein sequence ID" value="KAJ0205989.1"/>
    <property type="molecule type" value="Genomic_DNA"/>
</dbReference>
<comment type="caution">
    <text evidence="2">The sequence shown here is derived from an EMBL/GenBank/DDBJ whole genome shotgun (WGS) entry which is preliminary data.</text>
</comment>
<gene>
    <name evidence="2" type="ORF">LSAT_V11C500295470</name>
</gene>
<evidence type="ECO:0000313" key="2">
    <source>
        <dbReference type="EMBL" id="KAJ0205989.1"/>
    </source>
</evidence>
<organism evidence="2 3">
    <name type="scientific">Lactuca sativa</name>
    <name type="common">Garden lettuce</name>
    <dbReference type="NCBI Taxonomy" id="4236"/>
    <lineage>
        <taxon>Eukaryota</taxon>
        <taxon>Viridiplantae</taxon>
        <taxon>Streptophyta</taxon>
        <taxon>Embryophyta</taxon>
        <taxon>Tracheophyta</taxon>
        <taxon>Spermatophyta</taxon>
        <taxon>Magnoliopsida</taxon>
        <taxon>eudicotyledons</taxon>
        <taxon>Gunneridae</taxon>
        <taxon>Pentapetalae</taxon>
        <taxon>asterids</taxon>
        <taxon>campanulids</taxon>
        <taxon>Asterales</taxon>
        <taxon>Asteraceae</taxon>
        <taxon>Cichorioideae</taxon>
        <taxon>Cichorieae</taxon>
        <taxon>Lactucinae</taxon>
        <taxon>Lactuca</taxon>
    </lineage>
</organism>
<keyword evidence="3" id="KW-1185">Reference proteome</keyword>
<evidence type="ECO:0000256" key="1">
    <source>
        <dbReference type="SAM" id="MobiDB-lite"/>
    </source>
</evidence>
<feature type="compositionally biased region" description="Acidic residues" evidence="1">
    <location>
        <begin position="104"/>
        <end position="116"/>
    </location>
</feature>
<evidence type="ECO:0000313" key="3">
    <source>
        <dbReference type="Proteomes" id="UP000235145"/>
    </source>
</evidence>
<accession>A0A9R1XBA9</accession>
<feature type="region of interest" description="Disordered" evidence="1">
    <location>
        <begin position="101"/>
        <end position="126"/>
    </location>
</feature>
<sequence>MELVFLQVDVHVQGIFAKYPICYIGGITQRTGAMCSSKGSLGKSVRSSIIANPILIFQKTVLGIVTCRNGWMNTDEIVGNIEEEVLDGAGLIKEVAIGHQDVDKVDDEEDNDDEDNHENPHFFQKG</sequence>
<name>A0A9R1XBA9_LACSA</name>
<proteinExistence type="predicted"/>
<reference evidence="2 3" key="1">
    <citation type="journal article" date="2017" name="Nat. Commun.">
        <title>Genome assembly with in vitro proximity ligation data and whole-genome triplication in lettuce.</title>
        <authorList>
            <person name="Reyes-Chin-Wo S."/>
            <person name="Wang Z."/>
            <person name="Yang X."/>
            <person name="Kozik A."/>
            <person name="Arikit S."/>
            <person name="Song C."/>
            <person name="Xia L."/>
            <person name="Froenicke L."/>
            <person name="Lavelle D.O."/>
            <person name="Truco M.J."/>
            <person name="Xia R."/>
            <person name="Zhu S."/>
            <person name="Xu C."/>
            <person name="Xu H."/>
            <person name="Xu X."/>
            <person name="Cox K."/>
            <person name="Korf I."/>
            <person name="Meyers B.C."/>
            <person name="Michelmore R.W."/>
        </authorList>
    </citation>
    <scope>NUCLEOTIDE SEQUENCE [LARGE SCALE GENOMIC DNA]</scope>
    <source>
        <strain evidence="3">cv. Salinas</strain>
        <tissue evidence="2">Seedlings</tissue>
    </source>
</reference>
<protein>
    <submittedName>
        <fullName evidence="2">Uncharacterized protein</fullName>
    </submittedName>
</protein>